<keyword evidence="8 11" id="KW-0498">Mitosis</keyword>
<dbReference type="GO" id="GO:0051301">
    <property type="term" value="P:cell division"/>
    <property type="evidence" value="ECO:0007669"/>
    <property type="project" value="UniProtKB-KW"/>
</dbReference>
<dbReference type="RefSeq" id="XP_004343276.1">
    <property type="nucleotide sequence ID" value="XM_004343226.2"/>
</dbReference>
<evidence type="ECO:0000256" key="2">
    <source>
        <dbReference type="ARBA" id="ARBA00004496"/>
    </source>
</evidence>
<reference evidence="14" key="1">
    <citation type="submission" date="2011-02" db="EMBL/GenBank/DDBJ databases">
        <title>The Genome Sequence of Capsaspora owczarzaki ATCC 30864.</title>
        <authorList>
            <person name="Russ C."/>
            <person name="Cuomo C."/>
            <person name="Burger G."/>
            <person name="Gray M.W."/>
            <person name="Holland P.W.H."/>
            <person name="King N."/>
            <person name="Lang F.B.F."/>
            <person name="Roger A.J."/>
            <person name="Ruiz-Trillo I."/>
            <person name="Young S.K."/>
            <person name="Zeng Q."/>
            <person name="Gargeya S."/>
            <person name="Alvarado L."/>
            <person name="Berlin A."/>
            <person name="Chapman S.B."/>
            <person name="Chen Z."/>
            <person name="Freedman E."/>
            <person name="Gellesch M."/>
            <person name="Goldberg J."/>
            <person name="Griggs A."/>
            <person name="Gujja S."/>
            <person name="Heilman E."/>
            <person name="Heiman D."/>
            <person name="Howarth C."/>
            <person name="Mehta T."/>
            <person name="Neiman D."/>
            <person name="Pearson M."/>
            <person name="Roberts A."/>
            <person name="Saif S."/>
            <person name="Shea T."/>
            <person name="Shenoy N."/>
            <person name="Sisk P."/>
            <person name="Stolte C."/>
            <person name="Sykes S."/>
            <person name="White J."/>
            <person name="Yandava C."/>
            <person name="Haas B."/>
            <person name="Nusbaum C."/>
            <person name="Birren B."/>
        </authorList>
    </citation>
    <scope>NUCLEOTIDE SEQUENCE</scope>
    <source>
        <strain evidence="14">ATCC 30864</strain>
    </source>
</reference>
<evidence type="ECO:0000256" key="4">
    <source>
        <dbReference type="ARBA" id="ARBA00016065"/>
    </source>
</evidence>
<name>A0A0D2X5C8_CAPO3</name>
<evidence type="ECO:0000256" key="6">
    <source>
        <dbReference type="ARBA" id="ARBA00022490"/>
    </source>
</evidence>
<dbReference type="EMBL" id="KE346374">
    <property type="protein sequence ID" value="KJE97584.1"/>
    <property type="molecule type" value="Genomic_DNA"/>
</dbReference>
<comment type="similarity">
    <text evidence="3 11">Belongs to the CND2 (condensin subunit 2) family.</text>
</comment>
<keyword evidence="14" id="KW-1185">Reference proteome</keyword>
<dbReference type="Pfam" id="PF05786">
    <property type="entry name" value="Cnd2"/>
    <property type="match status" value="1"/>
</dbReference>
<evidence type="ECO:0000256" key="5">
    <source>
        <dbReference type="ARBA" id="ARBA00022454"/>
    </source>
</evidence>
<feature type="region of interest" description="Disordered" evidence="12">
    <location>
        <begin position="490"/>
        <end position="539"/>
    </location>
</feature>
<comment type="subcellular location">
    <subcellularLocation>
        <location evidence="1">Chromosome</location>
    </subcellularLocation>
    <subcellularLocation>
        <location evidence="2">Cytoplasm</location>
    </subcellularLocation>
</comment>
<evidence type="ECO:0000256" key="3">
    <source>
        <dbReference type="ARBA" id="ARBA00009471"/>
    </source>
</evidence>
<evidence type="ECO:0000256" key="11">
    <source>
        <dbReference type="PIRNR" id="PIRNR017126"/>
    </source>
</evidence>
<dbReference type="GO" id="GO:0007076">
    <property type="term" value="P:mitotic chromosome condensation"/>
    <property type="evidence" value="ECO:0007669"/>
    <property type="project" value="InterPro"/>
</dbReference>
<evidence type="ECO:0000256" key="10">
    <source>
        <dbReference type="ARBA" id="ARBA00023306"/>
    </source>
</evidence>
<feature type="compositionally biased region" description="Basic and acidic residues" evidence="12">
    <location>
        <begin position="498"/>
        <end position="511"/>
    </location>
</feature>
<evidence type="ECO:0000313" key="13">
    <source>
        <dbReference type="EMBL" id="KJE97584.1"/>
    </source>
</evidence>
<evidence type="ECO:0000256" key="1">
    <source>
        <dbReference type="ARBA" id="ARBA00004286"/>
    </source>
</evidence>
<dbReference type="OMA" id="FRKTCAD"/>
<feature type="region of interest" description="Disordered" evidence="12">
    <location>
        <begin position="1"/>
        <end position="27"/>
    </location>
</feature>
<dbReference type="Proteomes" id="UP000008743">
    <property type="component" value="Unassembled WGS sequence"/>
</dbReference>
<keyword evidence="10 11" id="KW-0131">Cell cycle</keyword>
<keyword evidence="9 11" id="KW-0226">DNA condensation</keyword>
<keyword evidence="5" id="KW-0158">Chromosome</keyword>
<feature type="region of interest" description="Disordered" evidence="12">
    <location>
        <begin position="269"/>
        <end position="293"/>
    </location>
</feature>
<comment type="function">
    <text evidence="11">Regulatory subunit of the condensin complex, a complex required for conversion of interphase chromatin into mitotic-like condense chromosomes.</text>
</comment>
<evidence type="ECO:0000313" key="14">
    <source>
        <dbReference type="Proteomes" id="UP000008743"/>
    </source>
</evidence>
<dbReference type="OrthoDB" id="362021at2759"/>
<keyword evidence="7 11" id="KW-0132">Cell division</keyword>
<dbReference type="PhylomeDB" id="A0A0D2X5C8"/>
<dbReference type="eggNOG" id="KOG2328">
    <property type="taxonomic scope" value="Eukaryota"/>
</dbReference>
<protein>
    <recommendedName>
        <fullName evidence="4 11">Condensin complex subunit 2</fullName>
    </recommendedName>
</protein>
<dbReference type="InterPro" id="IPR022816">
    <property type="entry name" value="Condensin_barren_su2"/>
</dbReference>
<dbReference type="AlphaFoldDB" id="A0A0D2X5C8"/>
<dbReference type="PANTHER" id="PTHR13108">
    <property type="entry name" value="CONDENSIN COMPLEX SUBUNIT 2"/>
    <property type="match status" value="1"/>
</dbReference>
<evidence type="ECO:0000256" key="8">
    <source>
        <dbReference type="ARBA" id="ARBA00022776"/>
    </source>
</evidence>
<dbReference type="PIRSF" id="PIRSF017126">
    <property type="entry name" value="Condensin_H"/>
    <property type="match status" value="1"/>
</dbReference>
<dbReference type="STRING" id="595528.A0A0D2X5C8"/>
<feature type="compositionally biased region" description="Low complexity" evidence="12">
    <location>
        <begin position="1"/>
        <end position="24"/>
    </location>
</feature>
<keyword evidence="6" id="KW-0963">Cytoplasm</keyword>
<dbReference type="GO" id="GO:0003682">
    <property type="term" value="F:chromatin binding"/>
    <property type="evidence" value="ECO:0007669"/>
    <property type="project" value="TreeGrafter"/>
</dbReference>
<dbReference type="FunCoup" id="A0A0D2X5C8">
    <property type="interactions" value="512"/>
</dbReference>
<organism evidence="13 14">
    <name type="scientific">Capsaspora owczarzaki (strain ATCC 30864)</name>
    <dbReference type="NCBI Taxonomy" id="595528"/>
    <lineage>
        <taxon>Eukaryota</taxon>
        <taxon>Filasterea</taxon>
        <taxon>Capsaspora</taxon>
    </lineage>
</organism>
<accession>A0A0D2X5C8</accession>
<dbReference type="GO" id="GO:0000796">
    <property type="term" value="C:condensin complex"/>
    <property type="evidence" value="ECO:0007669"/>
    <property type="project" value="InterPro"/>
</dbReference>
<dbReference type="PANTHER" id="PTHR13108:SF9">
    <property type="entry name" value="CONDENSIN COMPLEX SUBUNIT 2"/>
    <property type="match status" value="1"/>
</dbReference>
<dbReference type="GO" id="GO:0005737">
    <property type="term" value="C:cytoplasm"/>
    <property type="evidence" value="ECO:0007669"/>
    <property type="project" value="UniProtKB-SubCell"/>
</dbReference>
<sequence>MASRVAAAQQSQQLQQQTEAQQPASMSSHRVADLYSNCIKLSSENKITQKNSWELPLIDYITAVLESQNDGEMTNFQAASCTLDASIKIYSYRVDSIHTETYKVLGGLTRSSATAEETEEGDGTKARKAHRSVNTLETNAAALNVKTFDMEFDVDPLFTKTSASFDEGGAKGLLLNHLSVRNACELIFDSSDCVDGRGDEAETETENRSPNSTIDISDLKAYIAADKDFDSREICSAFTKFEFRGWVPGDAVGGLDALQGADRAGDTDFLAEDLPTRPMPDDDRNDGYADGYDNDEDDFTNFSDAEDVYSEVGQIFAAHQFMNGTDAASTAGSIMVSADSTDGDSLSVSSAGVSGRPNTRATLALTIGNDNEYSYFDASALKSWTGNNHWKLKTTPKDDAASIASDSSKKKKSRKEAFLIDFSSTKKVDWAVALGKSRAATTLSKPTVDKLTTAATTLPDDVHYTVDKLSRLFLKPTVLVKWNAAAKSAASNVPTNDDQVHENDYDQHHDNDDDDDYYGDDGPSYDDAKDDGHMLNSSAGNVTNNTTFGLFNTSMTADETFIAGEGLIDQPRRVEKISISYAKAAKRVDVRRLKETMWSRLEKEAHVVDKPTKTQESDEMPVQSFSSLFGELAAPYQQQLKTQTLQQQANSSSGLSVAICFVCLLHLANEKNLAIDSQLDMADLMVAR</sequence>
<evidence type="ECO:0000256" key="12">
    <source>
        <dbReference type="SAM" id="MobiDB-lite"/>
    </source>
</evidence>
<dbReference type="InParanoid" id="A0A0D2X5C8"/>
<gene>
    <name evidence="13" type="ORF">CAOG_007417</name>
</gene>
<proteinExistence type="inferred from homology"/>
<evidence type="ECO:0000256" key="9">
    <source>
        <dbReference type="ARBA" id="ARBA00023067"/>
    </source>
</evidence>
<evidence type="ECO:0000256" key="7">
    <source>
        <dbReference type="ARBA" id="ARBA00022618"/>
    </source>
</evidence>